<accession>A0A0S4LLB7</accession>
<evidence type="ECO:0000256" key="9">
    <source>
        <dbReference type="ARBA" id="ARBA00023136"/>
    </source>
</evidence>
<proteinExistence type="inferred from homology"/>
<keyword evidence="5 10" id="KW-0145">Chemotaxis</keyword>
<evidence type="ECO:0000256" key="7">
    <source>
        <dbReference type="ARBA" id="ARBA00022779"/>
    </source>
</evidence>
<dbReference type="GO" id="GO:0071978">
    <property type="term" value="P:bacterial-type flagellum-dependent swarming motility"/>
    <property type="evidence" value="ECO:0007669"/>
    <property type="project" value="TreeGrafter"/>
</dbReference>
<comment type="function">
    <text evidence="1 10">Controls the rotational direction of flagella during chemotaxis.</text>
</comment>
<dbReference type="EMBL" id="CZQA01000010">
    <property type="protein sequence ID" value="CUS37753.1"/>
    <property type="molecule type" value="Genomic_DNA"/>
</dbReference>
<keyword evidence="7 10" id="KW-0283">Flagellar rotation</keyword>
<dbReference type="GO" id="GO:0009425">
    <property type="term" value="C:bacterial-type flagellum basal body"/>
    <property type="evidence" value="ECO:0007669"/>
    <property type="project" value="InterPro"/>
</dbReference>
<evidence type="ECO:0000313" key="12">
    <source>
        <dbReference type="EMBL" id="CUS37753.1"/>
    </source>
</evidence>
<feature type="transmembrane region" description="Helical" evidence="10">
    <location>
        <begin position="24"/>
        <end position="47"/>
    </location>
</feature>
<evidence type="ECO:0000256" key="4">
    <source>
        <dbReference type="ARBA" id="ARBA00022475"/>
    </source>
</evidence>
<evidence type="ECO:0000256" key="6">
    <source>
        <dbReference type="ARBA" id="ARBA00022692"/>
    </source>
</evidence>
<dbReference type="AlphaFoldDB" id="A0A0S4LLB7"/>
<sequence length="183" mass="19256">MADAAETDDKTAGAALAPALPIKLLIIVSVVALLFGVGGAVVAVKFFGGSDKSAEHTEEHKTETAAKPDPQGGTSGKPGQTAAPGVMFDLDPFIVNLADVPDVRYLKLTVKLEVDSDAVSADLSARVPQVRDAVLVLLSSKDVNAVRTTQGKFQLRDEITQRINGLLPKPGVRSAYFTDFVVQ</sequence>
<dbReference type="GO" id="GO:0006935">
    <property type="term" value="P:chemotaxis"/>
    <property type="evidence" value="ECO:0007669"/>
    <property type="project" value="UniProtKB-KW"/>
</dbReference>
<evidence type="ECO:0000256" key="11">
    <source>
        <dbReference type="SAM" id="MobiDB-lite"/>
    </source>
</evidence>
<dbReference type="Proteomes" id="UP000199032">
    <property type="component" value="Unassembled WGS sequence"/>
</dbReference>
<evidence type="ECO:0000256" key="10">
    <source>
        <dbReference type="RuleBase" id="RU364125"/>
    </source>
</evidence>
<dbReference type="Pfam" id="PF03748">
    <property type="entry name" value="FliL"/>
    <property type="match status" value="1"/>
</dbReference>
<organism evidence="12 13">
    <name type="scientific">Candidatus Nitrospira nitrosa</name>
    <dbReference type="NCBI Taxonomy" id="1742972"/>
    <lineage>
        <taxon>Bacteria</taxon>
        <taxon>Pseudomonadati</taxon>
        <taxon>Nitrospirota</taxon>
        <taxon>Nitrospiria</taxon>
        <taxon>Nitrospirales</taxon>
        <taxon>Nitrospiraceae</taxon>
        <taxon>Nitrospira</taxon>
    </lineage>
</organism>
<dbReference type="InterPro" id="IPR005503">
    <property type="entry name" value="FliL"/>
</dbReference>
<dbReference type="OrthoDB" id="9799777at2"/>
<dbReference type="STRING" id="1742972.COMA1_40243"/>
<evidence type="ECO:0000256" key="8">
    <source>
        <dbReference type="ARBA" id="ARBA00022989"/>
    </source>
</evidence>
<feature type="region of interest" description="Disordered" evidence="11">
    <location>
        <begin position="53"/>
        <end position="81"/>
    </location>
</feature>
<keyword evidence="13" id="KW-1185">Reference proteome</keyword>
<evidence type="ECO:0000313" key="13">
    <source>
        <dbReference type="Proteomes" id="UP000199032"/>
    </source>
</evidence>
<protein>
    <recommendedName>
        <fullName evidence="10">Flagellar protein FliL</fullName>
    </recommendedName>
</protein>
<keyword evidence="9 10" id="KW-0472">Membrane</keyword>
<reference evidence="12 13" key="1">
    <citation type="submission" date="2015-10" db="EMBL/GenBank/DDBJ databases">
        <authorList>
            <person name="Gilbert D.G."/>
        </authorList>
    </citation>
    <scope>NUCLEOTIDE SEQUENCE [LARGE SCALE GENOMIC DNA]</scope>
    <source>
        <strain evidence="12">COMA1</strain>
    </source>
</reference>
<keyword evidence="4 10" id="KW-1003">Cell membrane</keyword>
<comment type="similarity">
    <text evidence="3 10">Belongs to the FliL family.</text>
</comment>
<name>A0A0S4LLB7_9BACT</name>
<dbReference type="RefSeq" id="WP_090750255.1">
    <property type="nucleotide sequence ID" value="NZ_CZQA01000010.1"/>
</dbReference>
<keyword evidence="8 10" id="KW-1133">Transmembrane helix</keyword>
<dbReference type="PANTHER" id="PTHR35091:SF2">
    <property type="entry name" value="FLAGELLAR PROTEIN FLIL"/>
    <property type="match status" value="1"/>
</dbReference>
<dbReference type="GO" id="GO:0005886">
    <property type="term" value="C:plasma membrane"/>
    <property type="evidence" value="ECO:0007669"/>
    <property type="project" value="UniProtKB-SubCell"/>
</dbReference>
<keyword evidence="6 10" id="KW-0812">Transmembrane</keyword>
<dbReference type="PANTHER" id="PTHR35091">
    <property type="entry name" value="FLAGELLAR PROTEIN FLIL"/>
    <property type="match status" value="1"/>
</dbReference>
<evidence type="ECO:0000256" key="1">
    <source>
        <dbReference type="ARBA" id="ARBA00002254"/>
    </source>
</evidence>
<evidence type="ECO:0000256" key="2">
    <source>
        <dbReference type="ARBA" id="ARBA00004162"/>
    </source>
</evidence>
<comment type="subcellular location">
    <subcellularLocation>
        <location evidence="2">Cell membrane</location>
        <topology evidence="2">Single-pass membrane protein</topology>
    </subcellularLocation>
</comment>
<evidence type="ECO:0000256" key="5">
    <source>
        <dbReference type="ARBA" id="ARBA00022500"/>
    </source>
</evidence>
<evidence type="ECO:0000256" key="3">
    <source>
        <dbReference type="ARBA" id="ARBA00008281"/>
    </source>
</evidence>
<keyword evidence="12" id="KW-0966">Cell projection</keyword>
<keyword evidence="12" id="KW-0969">Cilium</keyword>
<keyword evidence="12" id="KW-0282">Flagellum</keyword>
<feature type="compositionally biased region" description="Basic and acidic residues" evidence="11">
    <location>
        <begin position="53"/>
        <end position="66"/>
    </location>
</feature>
<gene>
    <name evidence="12" type="primary">fliL</name>
    <name evidence="12" type="ORF">COMA1_40243</name>
</gene>